<dbReference type="EnsemblMetazoa" id="ASIC002475-RA">
    <property type="protein sequence ID" value="ASIC002475-PA"/>
    <property type="gene ID" value="ASIC002475"/>
</dbReference>
<dbReference type="PANTHER" id="PTHR24408">
    <property type="entry name" value="ZINC FINGER PROTEIN"/>
    <property type="match status" value="1"/>
</dbReference>
<name>A0A084VCB2_ANOSI</name>
<feature type="region of interest" description="Disordered" evidence="7">
    <location>
        <begin position="800"/>
        <end position="830"/>
    </location>
</feature>
<keyword evidence="12" id="KW-1185">Reference proteome</keyword>
<dbReference type="Proteomes" id="UP000030765">
    <property type="component" value="Unassembled WGS sequence"/>
</dbReference>
<organism evidence="10">
    <name type="scientific">Anopheles sinensis</name>
    <name type="common">Mosquito</name>
    <dbReference type="NCBI Taxonomy" id="74873"/>
    <lineage>
        <taxon>Eukaryota</taxon>
        <taxon>Metazoa</taxon>
        <taxon>Ecdysozoa</taxon>
        <taxon>Arthropoda</taxon>
        <taxon>Hexapoda</taxon>
        <taxon>Insecta</taxon>
        <taxon>Pterygota</taxon>
        <taxon>Neoptera</taxon>
        <taxon>Endopterygota</taxon>
        <taxon>Diptera</taxon>
        <taxon>Nematocera</taxon>
        <taxon>Culicoidea</taxon>
        <taxon>Culicidae</taxon>
        <taxon>Anophelinae</taxon>
        <taxon>Anopheles</taxon>
    </lineage>
</organism>
<keyword evidence="1 6" id="KW-0479">Metal-binding</keyword>
<feature type="compositionally biased region" description="Polar residues" evidence="7">
    <location>
        <begin position="631"/>
        <end position="643"/>
    </location>
</feature>
<dbReference type="FunFam" id="3.30.160.60:FF:004941">
    <property type="match status" value="1"/>
</dbReference>
<evidence type="ECO:0000256" key="4">
    <source>
        <dbReference type="ARBA" id="ARBA00022833"/>
    </source>
</evidence>
<feature type="domain" description="C2H2-type" evidence="8">
    <location>
        <begin position="744"/>
        <end position="771"/>
    </location>
</feature>
<proteinExistence type="predicted"/>
<feature type="domain" description="C2H2-type" evidence="8">
    <location>
        <begin position="780"/>
        <end position="808"/>
    </location>
</feature>
<feature type="compositionally biased region" description="Polar residues" evidence="7">
    <location>
        <begin position="370"/>
        <end position="382"/>
    </location>
</feature>
<evidence type="ECO:0000313" key="11">
    <source>
        <dbReference type="EnsemblMetazoa" id="ASIC002475-PA"/>
    </source>
</evidence>
<feature type="binding site" evidence="6">
    <location>
        <position position="81"/>
    </location>
    <ligand>
        <name>Zn(2+)</name>
        <dbReference type="ChEBI" id="CHEBI:29105"/>
    </ligand>
</feature>
<dbReference type="OrthoDB" id="7743946at2759"/>
<dbReference type="InterPro" id="IPR036236">
    <property type="entry name" value="Znf_C2H2_sf"/>
</dbReference>
<feature type="domain" description="C2H2-type" evidence="8">
    <location>
        <begin position="678"/>
        <end position="706"/>
    </location>
</feature>
<feature type="domain" description="C2H2-type" evidence="8">
    <location>
        <begin position="315"/>
        <end position="342"/>
    </location>
</feature>
<dbReference type="Pfam" id="PF13912">
    <property type="entry name" value="zf-C2H2_6"/>
    <property type="match status" value="2"/>
</dbReference>
<evidence type="ECO:0000313" key="10">
    <source>
        <dbReference type="EMBL" id="KFB35606.1"/>
    </source>
</evidence>
<reference evidence="10 12" key="1">
    <citation type="journal article" date="2014" name="BMC Genomics">
        <title>Genome sequence of Anopheles sinensis provides insight into genetics basis of mosquito competence for malaria parasites.</title>
        <authorList>
            <person name="Zhou D."/>
            <person name="Zhang D."/>
            <person name="Ding G."/>
            <person name="Shi L."/>
            <person name="Hou Q."/>
            <person name="Ye Y."/>
            <person name="Xu Y."/>
            <person name="Zhou H."/>
            <person name="Xiong C."/>
            <person name="Li S."/>
            <person name="Yu J."/>
            <person name="Hong S."/>
            <person name="Yu X."/>
            <person name="Zou P."/>
            <person name="Chen C."/>
            <person name="Chang X."/>
            <person name="Wang W."/>
            <person name="Lv Y."/>
            <person name="Sun Y."/>
            <person name="Ma L."/>
            <person name="Shen B."/>
            <person name="Zhu C."/>
        </authorList>
    </citation>
    <scope>NUCLEOTIDE SEQUENCE [LARGE SCALE GENOMIC DNA]</scope>
</reference>
<evidence type="ECO:0000256" key="5">
    <source>
        <dbReference type="PROSITE-ProRule" id="PRU00042"/>
    </source>
</evidence>
<feature type="domain" description="C2H2-type" evidence="8">
    <location>
        <begin position="240"/>
        <end position="268"/>
    </location>
</feature>
<dbReference type="SMART" id="SM00868">
    <property type="entry name" value="zf-AD"/>
    <property type="match status" value="1"/>
</dbReference>
<dbReference type="Pfam" id="PF00096">
    <property type="entry name" value="zf-C2H2"/>
    <property type="match status" value="2"/>
</dbReference>
<feature type="domain" description="C2H2-type" evidence="8">
    <location>
        <begin position="430"/>
        <end position="452"/>
    </location>
</feature>
<feature type="region of interest" description="Disordered" evidence="7">
    <location>
        <begin position="198"/>
        <end position="217"/>
    </location>
</feature>
<keyword evidence="2" id="KW-0677">Repeat</keyword>
<dbReference type="GO" id="GO:0043565">
    <property type="term" value="F:sequence-specific DNA binding"/>
    <property type="evidence" value="ECO:0007669"/>
    <property type="project" value="TreeGrafter"/>
</dbReference>
<dbReference type="InterPro" id="IPR013087">
    <property type="entry name" value="Znf_C2H2_type"/>
</dbReference>
<evidence type="ECO:0000259" key="9">
    <source>
        <dbReference type="PROSITE" id="PS51915"/>
    </source>
</evidence>
<dbReference type="FunFam" id="3.30.160.60:FF:000446">
    <property type="entry name" value="Zinc finger protein"/>
    <property type="match status" value="1"/>
</dbReference>
<evidence type="ECO:0000256" key="2">
    <source>
        <dbReference type="ARBA" id="ARBA00022737"/>
    </source>
</evidence>
<dbReference type="PROSITE" id="PS00028">
    <property type="entry name" value="ZINC_FINGER_C2H2_1"/>
    <property type="match status" value="11"/>
</dbReference>
<dbReference type="PROSITE" id="PS51915">
    <property type="entry name" value="ZAD"/>
    <property type="match status" value="1"/>
</dbReference>
<protein>
    <submittedName>
        <fullName evidence="10">AGAP010982-PA-like protein</fullName>
    </submittedName>
</protein>
<feature type="compositionally biased region" description="Low complexity" evidence="7">
    <location>
        <begin position="519"/>
        <end position="538"/>
    </location>
</feature>
<evidence type="ECO:0000256" key="1">
    <source>
        <dbReference type="ARBA" id="ARBA00022723"/>
    </source>
</evidence>
<feature type="domain" description="C2H2-type" evidence="8">
    <location>
        <begin position="707"/>
        <end position="734"/>
    </location>
</feature>
<feature type="region of interest" description="Disordered" evidence="7">
    <location>
        <begin position="361"/>
        <end position="382"/>
    </location>
</feature>
<dbReference type="STRING" id="74873.A0A084VCB2"/>
<feature type="binding site" evidence="6">
    <location>
        <position position="31"/>
    </location>
    <ligand>
        <name>Zn(2+)</name>
        <dbReference type="ChEBI" id="CHEBI:29105"/>
    </ligand>
</feature>
<dbReference type="EMBL" id="KE524591">
    <property type="protein sequence ID" value="KFB35606.1"/>
    <property type="molecule type" value="Genomic_DNA"/>
</dbReference>
<accession>A0A084VCB2</accession>
<dbReference type="Gene3D" id="3.30.160.60">
    <property type="entry name" value="Classic Zinc Finger"/>
    <property type="match status" value="5"/>
</dbReference>
<evidence type="ECO:0000256" key="6">
    <source>
        <dbReference type="PROSITE-ProRule" id="PRU01263"/>
    </source>
</evidence>
<dbReference type="VEuPathDB" id="VectorBase:ASIS021517"/>
<dbReference type="SMART" id="SM00355">
    <property type="entry name" value="ZnF_C2H2"/>
    <property type="match status" value="11"/>
</dbReference>
<feature type="domain" description="ZAD" evidence="9">
    <location>
        <begin position="26"/>
        <end position="105"/>
    </location>
</feature>
<feature type="compositionally biased region" description="Basic and acidic residues" evidence="7">
    <location>
        <begin position="800"/>
        <end position="827"/>
    </location>
</feature>
<dbReference type="VEuPathDB" id="VectorBase:ASIC002475"/>
<gene>
    <name evidence="10" type="ORF">ZHAS_00002475</name>
</gene>
<dbReference type="PANTHER" id="PTHR24408:SF58">
    <property type="entry name" value="TRANSCRIPTION FACTOR (TFIIIA), PUTATIVE (AFU_ORTHOLOGUE AFUA_1G05150)-RELATED"/>
    <property type="match status" value="1"/>
</dbReference>
<evidence type="ECO:0000256" key="3">
    <source>
        <dbReference type="ARBA" id="ARBA00022771"/>
    </source>
</evidence>
<evidence type="ECO:0000256" key="7">
    <source>
        <dbReference type="SAM" id="MobiDB-lite"/>
    </source>
</evidence>
<dbReference type="GO" id="GO:0005634">
    <property type="term" value="C:nucleus"/>
    <property type="evidence" value="ECO:0007669"/>
    <property type="project" value="InterPro"/>
</dbReference>
<dbReference type="EMBL" id="ATLV01010632">
    <property type="status" value="NOT_ANNOTATED_CDS"/>
    <property type="molecule type" value="Genomic_DNA"/>
</dbReference>
<feature type="region of interest" description="Disordered" evidence="7">
    <location>
        <begin position="630"/>
        <end position="674"/>
    </location>
</feature>
<reference evidence="11" key="2">
    <citation type="submission" date="2020-05" db="UniProtKB">
        <authorList>
            <consortium name="EnsemblMetazoa"/>
        </authorList>
    </citation>
    <scope>IDENTIFICATION</scope>
</reference>
<dbReference type="SUPFAM" id="SSF57716">
    <property type="entry name" value="Glucocorticoid receptor-like (DNA-binding domain)"/>
    <property type="match status" value="1"/>
</dbReference>
<dbReference type="GO" id="GO:0008270">
    <property type="term" value="F:zinc ion binding"/>
    <property type="evidence" value="ECO:0007669"/>
    <property type="project" value="UniProtKB-UniRule"/>
</dbReference>
<feature type="binding site" evidence="6">
    <location>
        <position position="28"/>
    </location>
    <ligand>
        <name>Zn(2+)</name>
        <dbReference type="ChEBI" id="CHEBI:29105"/>
    </ligand>
</feature>
<evidence type="ECO:0000259" key="8">
    <source>
        <dbReference type="PROSITE" id="PS50157"/>
    </source>
</evidence>
<feature type="region of interest" description="Disordered" evidence="7">
    <location>
        <begin position="515"/>
        <end position="553"/>
    </location>
</feature>
<feature type="domain" description="C2H2-type" evidence="8">
    <location>
        <begin position="344"/>
        <end position="371"/>
    </location>
</feature>
<evidence type="ECO:0000313" key="12">
    <source>
        <dbReference type="Proteomes" id="UP000030765"/>
    </source>
</evidence>
<dbReference type="GO" id="GO:0000981">
    <property type="term" value="F:DNA-binding transcription factor activity, RNA polymerase II-specific"/>
    <property type="evidence" value="ECO:0007669"/>
    <property type="project" value="TreeGrafter"/>
</dbReference>
<keyword evidence="4 6" id="KW-0862">Zinc</keyword>
<feature type="domain" description="C2H2-type" evidence="8">
    <location>
        <begin position="560"/>
        <end position="583"/>
    </location>
</feature>
<dbReference type="PROSITE" id="PS50157">
    <property type="entry name" value="ZINC_FINGER_C2H2_2"/>
    <property type="match status" value="9"/>
</dbReference>
<dbReference type="InterPro" id="IPR012934">
    <property type="entry name" value="Znf_AD"/>
</dbReference>
<sequence length="873" mass="98350">MDLPEEPALQELDRPAVVAAATGMVVICRICLSTRQHMISIHSTVPEYDQKTLYAMLLSVCLPLNERETVPGLPEQICRNCKWKLLSAYDLYETTLASDDQLRSQRGALGVQDERKAHEGPLPSEVVTTSLKRPFSRMDAGPVDNQQLEQTGKKINLDCVKKEIPDDAFEDSLVGESKINETTDTLEDAAVDTTIEGDTEDRTDQSFAGGVDESKDDPNQEKLEAFFEEHYEIDPTTKNHVCGLCKQDFAYKSQCRMHIIQKHNPAKPFKCEVCFCTLTSHHRLVRHNIMAHGVGQIKQGDVIKSPHGSNGEVTYTCPICRKVFNSNVRFKRHKNVHVAHNRPFKCEVCLYRFATKPQLTQHAKVHESKSPSTGESPGPDSSSGWYGCDRCEEMFPGKRARTMHLKKVHQVYQMPSSGGQRSEDREKTDYTCIICNKSFERETVLNTHMKMHELLAAEKEKEKRLDLEKLVKQELQQQMKLNVPPLPPLSPEIIDRSNHVLEPFVLGLVPVAKAGTAPNSGNTNNNSATSVNNNSDSSPAPGPSMVAPQQEEPPKSDIAYMCIICEKEFDKRELLKKHQKDAHPKLNVDIVLPKMGRGNAGGNKIPGRSMKPFLPRLTPKPGLNVRLLNGSLKQSSKPSTDTSMEYMEDSESLDHENDTNNMQPGADSGSGGNKSTPLRCDLCHKTFSYKCYLSMHMRKNHDKSKPYACKVCHYRFGYRGTLQKHQLTHSSQNVQPGGHGSIIFKCRICAAKFLELKQLNIHLKSHRKPTDDPNRKVQLIQCQECSQIFSDRTQYRQHMEDEHDQEMMVDREPRSSRHSSDGDEFHPESSVLLAGRSSASSLADLKLQPELRDEEAESFLNDLSIIKVESNFE</sequence>
<dbReference type="AlphaFoldDB" id="A0A084VCB2"/>
<keyword evidence="3 5" id="KW-0863">Zinc-finger</keyword>
<dbReference type="Pfam" id="PF07776">
    <property type="entry name" value="zf-AD"/>
    <property type="match status" value="1"/>
</dbReference>
<dbReference type="SUPFAM" id="SSF57667">
    <property type="entry name" value="beta-beta-alpha zinc fingers"/>
    <property type="match status" value="4"/>
</dbReference>
<feature type="binding site" evidence="6">
    <location>
        <position position="78"/>
    </location>
    <ligand>
        <name>Zn(2+)</name>
        <dbReference type="ChEBI" id="CHEBI:29105"/>
    </ligand>
</feature>